<comment type="caution">
    <text evidence="3">The sequence shown here is derived from an EMBL/GenBank/DDBJ whole genome shotgun (WGS) entry which is preliminary data.</text>
</comment>
<dbReference type="SMART" id="SM00955">
    <property type="entry name" value="RNB"/>
    <property type="match status" value="1"/>
</dbReference>
<evidence type="ECO:0000313" key="4">
    <source>
        <dbReference type="Proteomes" id="UP001469553"/>
    </source>
</evidence>
<evidence type="ECO:0000313" key="3">
    <source>
        <dbReference type="EMBL" id="MEQ2296882.1"/>
    </source>
</evidence>
<evidence type="ECO:0000259" key="2">
    <source>
        <dbReference type="SMART" id="SM00955"/>
    </source>
</evidence>
<feature type="compositionally biased region" description="Polar residues" evidence="1">
    <location>
        <begin position="1422"/>
        <end position="1437"/>
    </location>
</feature>
<dbReference type="InterPro" id="IPR047187">
    <property type="entry name" value="SF1_C_Upf1"/>
</dbReference>
<dbReference type="Pfam" id="PF25049">
    <property type="entry name" value="OB_HELZ2"/>
    <property type="match status" value="1"/>
</dbReference>
<dbReference type="Pfam" id="PF13086">
    <property type="entry name" value="AAA_11"/>
    <property type="match status" value="1"/>
</dbReference>
<dbReference type="InterPro" id="IPR041677">
    <property type="entry name" value="DNA2/NAM7_AAA_11"/>
</dbReference>
<dbReference type="Gene3D" id="3.40.50.300">
    <property type="entry name" value="P-loop containing nucleotide triphosphate hydrolases"/>
    <property type="match status" value="2"/>
</dbReference>
<dbReference type="Pfam" id="PF00773">
    <property type="entry name" value="RNB"/>
    <property type="match status" value="1"/>
</dbReference>
<dbReference type="InterPro" id="IPR012340">
    <property type="entry name" value="NA-bd_OB-fold"/>
</dbReference>
<sequence length="1533" mass="175470">MATDGITLKYCFLSEDRKSFLPPTKAVLKNHNVVVTTTTMAGLFHDLKLAEGFFTHILIDEASQMLECEALLALSLAGPNTRVALAGDHMQMGPQLFSVDDHRRSDCTLLTRLFHYYQGQKCDAAQKSRIIFSQNYRSTKEIVDFVSTHFYVGKNDVIEASGNVPAPPNDHALRFHHVRGECHLDTLSMSWYNNQESCEVVAVVKGILKNWPPNWGPKDLRSICVLSEGSQVRHIRTLLSRKGFSDVNVETLANVQGKQFRAVILTAVQTRDSLKESNLSGLPLFNDARVLNTAMTRAQSQVTVVGDAAALCCFGKCSRFWQSFINHCISNNSVEPHHYTKGFFEQDVEETARFQRVEDVDESNIICDSVLRELRDEYEQMKTEYSSDEESLDCKVNFTHQKFGKSLKVSNDREDLMELCEKQPEFFKKGKFVKQSYDRGYVVPFHKPTKHINIQGKSKIGKAFTGDEVVINTIVKQSVSVVGIIKENQAARQLVCFLEEEDHSKRRPATSGKFVRRVMTPFNKSATKITILLLKDRRNFLPIWEQTSGSWTIKRSCHVNAVRDEVFLVQVISWKEGCYHPLGKITDVYPKRGPFNDQLWLLKEEFEVKDSTLETYEDLSDKEEYSAKRQNITNAITFTVDPEGAKDLDDAISIRDIGNHYELGIHITDVASYVSPGDELDRSAEERGSTHYLGEEPIHMFPKNLSTHRFSLLPHQDRRAVSLMFKVEKETHKILEDPKLQLSMIRSQMQFTYEQAEDVITQRYREPPTFSTVEDCVTVGYHFAKAQRKLRLGNEWVYYQCDDDRLPGRRKAHQMIEEISVLFNSYAAKYLWDYNHTRYYTPLRCQSSPDSERFETFKEKCGELIPLSFSVQQRVNPEEVTLPNPKSTEHFPILEAVWNDIQSALRENDTDKLVDIVAADDIHPMLQPLIYEFQRCCSKAYFIRSNSSPEARLGHYSLRLNPYTQASSPIRRYIDLVLQRLLHSFICNVDHQYTRNEITDLCHQLDPNAKKAKQLEQKAQQVFYAVSTKQQSAPKLAFVVSADLEEECFKVSFPFNRNIFPLSLSVILRELQLEDQPIFSPEENTLTLKWKKRIYAADEMLIHQELSRMSDRGPRIEIPLTVWTAVIEAVQTENFDQAKSLLMNANPQKPDRVVVPKASSPPPFQHYADILLQLLPGDTIQVQMTSEEKRGSDMPVIQLVHIKPKFEICVQHVHNPISCYTQSANWPTKTHYNDTKQYIQIWKPMCKMESAANAVEDSDSIIIENLEVNFTQQYKDILTGKFFLHEKWIRDWVIECYLDQCLLCIRKRGLKFVIPLQHSAPVDPKEFTWVAHGVTTKEEKKKTGIEVEFNISHLPMESIPECVYLKNTLYTVEIIPKLLPDMRKEAAVVGLGQACDLVNRIALGKKIPRKRSDRGGSKLSRETQTSLSPATWASSSGGIPRRSQAIPRNIVPPVCPGSSSGPPPGGTCPEHLTREASRRHPTQMPEPPQLAPLDVEKQWLHSESLPDDRASHPISKGVPRHPVEETRVRRLYL</sequence>
<name>A0ABV0YTI6_9TELE</name>
<reference evidence="3 4" key="1">
    <citation type="submission" date="2021-06" db="EMBL/GenBank/DDBJ databases">
        <authorList>
            <person name="Palmer J.M."/>
        </authorList>
    </citation>
    <scope>NUCLEOTIDE SEQUENCE [LARGE SCALE GENOMIC DNA]</scope>
    <source>
        <strain evidence="3 4">AS_MEX2019</strain>
        <tissue evidence="3">Muscle</tissue>
    </source>
</reference>
<dbReference type="EMBL" id="JAHRIP010040870">
    <property type="protein sequence ID" value="MEQ2296882.1"/>
    <property type="molecule type" value="Genomic_DNA"/>
</dbReference>
<dbReference type="SUPFAM" id="SSF52540">
    <property type="entry name" value="P-loop containing nucleoside triphosphate hydrolases"/>
    <property type="match status" value="1"/>
</dbReference>
<gene>
    <name evidence="3" type="ORF">AMECASPLE_028938</name>
</gene>
<keyword evidence="4" id="KW-1185">Reference proteome</keyword>
<dbReference type="InterPro" id="IPR001900">
    <property type="entry name" value="RNase_II/R"/>
</dbReference>
<organism evidence="3 4">
    <name type="scientific">Ameca splendens</name>
    <dbReference type="NCBI Taxonomy" id="208324"/>
    <lineage>
        <taxon>Eukaryota</taxon>
        <taxon>Metazoa</taxon>
        <taxon>Chordata</taxon>
        <taxon>Craniata</taxon>
        <taxon>Vertebrata</taxon>
        <taxon>Euteleostomi</taxon>
        <taxon>Actinopterygii</taxon>
        <taxon>Neopterygii</taxon>
        <taxon>Teleostei</taxon>
        <taxon>Neoteleostei</taxon>
        <taxon>Acanthomorphata</taxon>
        <taxon>Ovalentaria</taxon>
        <taxon>Atherinomorphae</taxon>
        <taxon>Cyprinodontiformes</taxon>
        <taxon>Goodeidae</taxon>
        <taxon>Ameca</taxon>
    </lineage>
</organism>
<dbReference type="InterPro" id="IPR056787">
    <property type="entry name" value="OB_HELZ2"/>
</dbReference>
<accession>A0ABV0YTI6</accession>
<proteinExistence type="predicted"/>
<protein>
    <recommendedName>
        <fullName evidence="2">RNB domain-containing protein</fullName>
    </recommendedName>
</protein>
<feature type="compositionally biased region" description="Basic and acidic residues" evidence="1">
    <location>
        <begin position="1494"/>
        <end position="1511"/>
    </location>
</feature>
<dbReference type="InterPro" id="IPR041679">
    <property type="entry name" value="DNA2/NAM7-like_C"/>
</dbReference>
<feature type="compositionally biased region" description="Basic and acidic residues" evidence="1">
    <location>
        <begin position="1521"/>
        <end position="1533"/>
    </location>
</feature>
<dbReference type="InterPro" id="IPR050180">
    <property type="entry name" value="RNR_Ribonuclease"/>
</dbReference>
<dbReference type="PANTHER" id="PTHR23355:SF9">
    <property type="entry name" value="DIS3-LIKE EXONUCLEASE 2"/>
    <property type="match status" value="1"/>
</dbReference>
<dbReference type="CDD" id="cd18808">
    <property type="entry name" value="SF1_C_Upf1"/>
    <property type="match status" value="1"/>
</dbReference>
<feature type="domain" description="RNB" evidence="2">
    <location>
        <begin position="629"/>
        <end position="988"/>
    </location>
</feature>
<dbReference type="Proteomes" id="UP001469553">
    <property type="component" value="Unassembled WGS sequence"/>
</dbReference>
<dbReference type="PANTHER" id="PTHR23355">
    <property type="entry name" value="RIBONUCLEASE"/>
    <property type="match status" value="1"/>
</dbReference>
<dbReference type="Pfam" id="PF13087">
    <property type="entry name" value="AAA_12"/>
    <property type="match status" value="1"/>
</dbReference>
<dbReference type="InterPro" id="IPR027417">
    <property type="entry name" value="P-loop_NTPase"/>
</dbReference>
<evidence type="ECO:0000256" key="1">
    <source>
        <dbReference type="SAM" id="MobiDB-lite"/>
    </source>
</evidence>
<dbReference type="SUPFAM" id="SSF50249">
    <property type="entry name" value="Nucleic acid-binding proteins"/>
    <property type="match status" value="2"/>
</dbReference>
<feature type="region of interest" description="Disordered" evidence="1">
    <location>
        <begin position="1409"/>
        <end position="1533"/>
    </location>
</feature>